<evidence type="ECO:0000313" key="1">
    <source>
        <dbReference type="EMBL" id="GBP83039.1"/>
    </source>
</evidence>
<gene>
    <name evidence="1" type="ORF">EVAR_52783_1</name>
</gene>
<proteinExistence type="predicted"/>
<dbReference type="AlphaFoldDB" id="A0A4C1Z806"/>
<evidence type="ECO:0000313" key="2">
    <source>
        <dbReference type="Proteomes" id="UP000299102"/>
    </source>
</evidence>
<sequence length="71" mass="7852">MSCSGHVRLKLPDARCGAGYLRLIVDGAIPQDFPLKCLIEYGKSSNVFLQGKFNERHVTDDSDSSALYSME</sequence>
<keyword evidence="2" id="KW-1185">Reference proteome</keyword>
<reference evidence="1 2" key="1">
    <citation type="journal article" date="2019" name="Commun. Biol.">
        <title>The bagworm genome reveals a unique fibroin gene that provides high tensile strength.</title>
        <authorList>
            <person name="Kono N."/>
            <person name="Nakamura H."/>
            <person name="Ohtoshi R."/>
            <person name="Tomita M."/>
            <person name="Numata K."/>
            <person name="Arakawa K."/>
        </authorList>
    </citation>
    <scope>NUCLEOTIDE SEQUENCE [LARGE SCALE GENOMIC DNA]</scope>
</reference>
<name>A0A4C1Z806_EUMVA</name>
<dbReference type="Proteomes" id="UP000299102">
    <property type="component" value="Unassembled WGS sequence"/>
</dbReference>
<dbReference type="EMBL" id="BGZK01001601">
    <property type="protein sequence ID" value="GBP83039.1"/>
    <property type="molecule type" value="Genomic_DNA"/>
</dbReference>
<organism evidence="1 2">
    <name type="scientific">Eumeta variegata</name>
    <name type="common">Bagworm moth</name>
    <name type="synonym">Eumeta japonica</name>
    <dbReference type="NCBI Taxonomy" id="151549"/>
    <lineage>
        <taxon>Eukaryota</taxon>
        <taxon>Metazoa</taxon>
        <taxon>Ecdysozoa</taxon>
        <taxon>Arthropoda</taxon>
        <taxon>Hexapoda</taxon>
        <taxon>Insecta</taxon>
        <taxon>Pterygota</taxon>
        <taxon>Neoptera</taxon>
        <taxon>Endopterygota</taxon>
        <taxon>Lepidoptera</taxon>
        <taxon>Glossata</taxon>
        <taxon>Ditrysia</taxon>
        <taxon>Tineoidea</taxon>
        <taxon>Psychidae</taxon>
        <taxon>Oiketicinae</taxon>
        <taxon>Eumeta</taxon>
    </lineage>
</organism>
<protein>
    <submittedName>
        <fullName evidence="1">Uncharacterized protein</fullName>
    </submittedName>
</protein>
<accession>A0A4C1Z806</accession>
<comment type="caution">
    <text evidence="1">The sequence shown here is derived from an EMBL/GenBank/DDBJ whole genome shotgun (WGS) entry which is preliminary data.</text>
</comment>